<protein>
    <submittedName>
        <fullName evidence="3">Nucleotide-binding universal stress protein, UspA family</fullName>
    </submittedName>
</protein>
<organism evidence="3 4">
    <name type="scientific">Actinacidiphila rubida</name>
    <dbReference type="NCBI Taxonomy" id="310780"/>
    <lineage>
        <taxon>Bacteria</taxon>
        <taxon>Bacillati</taxon>
        <taxon>Actinomycetota</taxon>
        <taxon>Actinomycetes</taxon>
        <taxon>Kitasatosporales</taxon>
        <taxon>Streptomycetaceae</taxon>
        <taxon>Actinacidiphila</taxon>
    </lineage>
</organism>
<gene>
    <name evidence="3" type="ORF">SAMN05216267_102249</name>
</gene>
<dbReference type="RefSeq" id="WP_069466400.1">
    <property type="nucleotide sequence ID" value="NZ_FODD01000022.1"/>
</dbReference>
<keyword evidence="4" id="KW-1185">Reference proteome</keyword>
<accession>A0A1H8NHM1</accession>
<dbReference type="EMBL" id="FODD01000022">
    <property type="protein sequence ID" value="SEO28873.1"/>
    <property type="molecule type" value="Genomic_DNA"/>
</dbReference>
<evidence type="ECO:0000313" key="4">
    <source>
        <dbReference type="Proteomes" id="UP000181951"/>
    </source>
</evidence>
<dbReference type="PANTHER" id="PTHR46268:SF6">
    <property type="entry name" value="UNIVERSAL STRESS PROTEIN UP12"/>
    <property type="match status" value="1"/>
</dbReference>
<dbReference type="Gene3D" id="3.40.50.620">
    <property type="entry name" value="HUPs"/>
    <property type="match status" value="2"/>
</dbReference>
<dbReference type="Pfam" id="PF00582">
    <property type="entry name" value="Usp"/>
    <property type="match status" value="2"/>
</dbReference>
<dbReference type="Proteomes" id="UP000181951">
    <property type="component" value="Unassembled WGS sequence"/>
</dbReference>
<dbReference type="PRINTS" id="PR01438">
    <property type="entry name" value="UNVRSLSTRESS"/>
</dbReference>
<dbReference type="AlphaFoldDB" id="A0A1H8NHM1"/>
<evidence type="ECO:0000256" key="1">
    <source>
        <dbReference type="ARBA" id="ARBA00008791"/>
    </source>
</evidence>
<sequence length="288" mass="30601">MARPIVVGVDGSAECRAAARWAAEEALRGGFPVHLVHAWGWHPQLPAPLDIGARSRAERTVRDARAALQSGYPEVMVASEMPMAPADAVLLAGSEKAEMLVLGSCGHSAIAGFLLGSIGLQILARAGCPVVMVRADARSENGQAEGDVIVGLQDLDHPSQPLLRFAFTPADRRKAAVRAVHTWNLRSDVRYDPQTVRLVDADGTIAAREEKALADAVRPWEQRFPHLRVLQETARGAAGGKLAAAAAGAAMVVVGRKVHRPVLGMRIGPVTHDVLHHVTAPVVVVPHD</sequence>
<dbReference type="STRING" id="310780.SAMN05216267_102249"/>
<dbReference type="SUPFAM" id="SSF52402">
    <property type="entry name" value="Adenine nucleotide alpha hydrolases-like"/>
    <property type="match status" value="2"/>
</dbReference>
<feature type="domain" description="UspA" evidence="2">
    <location>
        <begin position="1"/>
        <end position="134"/>
    </location>
</feature>
<dbReference type="InterPro" id="IPR006016">
    <property type="entry name" value="UspA"/>
</dbReference>
<feature type="domain" description="UspA" evidence="2">
    <location>
        <begin position="154"/>
        <end position="286"/>
    </location>
</feature>
<evidence type="ECO:0000259" key="2">
    <source>
        <dbReference type="Pfam" id="PF00582"/>
    </source>
</evidence>
<dbReference type="PANTHER" id="PTHR46268">
    <property type="entry name" value="STRESS RESPONSE PROTEIN NHAX"/>
    <property type="match status" value="1"/>
</dbReference>
<dbReference type="InterPro" id="IPR014729">
    <property type="entry name" value="Rossmann-like_a/b/a_fold"/>
</dbReference>
<dbReference type="InterPro" id="IPR006015">
    <property type="entry name" value="Universal_stress_UspA"/>
</dbReference>
<name>A0A1H8NHM1_9ACTN</name>
<comment type="similarity">
    <text evidence="1">Belongs to the universal stress protein A family.</text>
</comment>
<proteinExistence type="inferred from homology"/>
<evidence type="ECO:0000313" key="3">
    <source>
        <dbReference type="EMBL" id="SEO28873.1"/>
    </source>
</evidence>
<reference evidence="3 4" key="1">
    <citation type="submission" date="2016-10" db="EMBL/GenBank/DDBJ databases">
        <authorList>
            <person name="de Groot N.N."/>
        </authorList>
    </citation>
    <scope>NUCLEOTIDE SEQUENCE [LARGE SCALE GENOMIC DNA]</scope>
    <source>
        <strain evidence="3 4">CGMCC 4.2026</strain>
    </source>
</reference>